<dbReference type="Proteomes" id="UP001472677">
    <property type="component" value="Unassembled WGS sequence"/>
</dbReference>
<dbReference type="EMBL" id="JBBPBM010001044">
    <property type="protein sequence ID" value="KAK8487964.1"/>
    <property type="molecule type" value="Genomic_DNA"/>
</dbReference>
<evidence type="ECO:0000313" key="1">
    <source>
        <dbReference type="EMBL" id="KAK8487964.1"/>
    </source>
</evidence>
<proteinExistence type="predicted"/>
<reference evidence="1 2" key="1">
    <citation type="journal article" date="2024" name="G3 (Bethesda)">
        <title>Genome assembly of Hibiscus sabdariffa L. provides insights into metabolisms of medicinal natural products.</title>
        <authorList>
            <person name="Kim T."/>
        </authorList>
    </citation>
    <scope>NUCLEOTIDE SEQUENCE [LARGE SCALE GENOMIC DNA]</scope>
    <source>
        <strain evidence="1">TK-2024</strain>
        <tissue evidence="1">Old leaves</tissue>
    </source>
</reference>
<accession>A0ABR2A526</accession>
<comment type="caution">
    <text evidence="1">The sequence shown here is derived from an EMBL/GenBank/DDBJ whole genome shotgun (WGS) entry which is preliminary data.</text>
</comment>
<organism evidence="1 2">
    <name type="scientific">Hibiscus sabdariffa</name>
    <name type="common">roselle</name>
    <dbReference type="NCBI Taxonomy" id="183260"/>
    <lineage>
        <taxon>Eukaryota</taxon>
        <taxon>Viridiplantae</taxon>
        <taxon>Streptophyta</taxon>
        <taxon>Embryophyta</taxon>
        <taxon>Tracheophyta</taxon>
        <taxon>Spermatophyta</taxon>
        <taxon>Magnoliopsida</taxon>
        <taxon>eudicotyledons</taxon>
        <taxon>Gunneridae</taxon>
        <taxon>Pentapetalae</taxon>
        <taxon>rosids</taxon>
        <taxon>malvids</taxon>
        <taxon>Malvales</taxon>
        <taxon>Malvaceae</taxon>
        <taxon>Malvoideae</taxon>
        <taxon>Hibiscus</taxon>
    </lineage>
</organism>
<name>A0ABR2A526_9ROSI</name>
<sequence length="67" mass="7539">MSGARYEGPVRAGCHPLATRIPCHGVWFVTGKTSVSLRHLHYKNNLICRLDELSDKEASICTFMYSI</sequence>
<keyword evidence="2" id="KW-1185">Reference proteome</keyword>
<evidence type="ECO:0000313" key="2">
    <source>
        <dbReference type="Proteomes" id="UP001472677"/>
    </source>
</evidence>
<protein>
    <submittedName>
        <fullName evidence="1">Uncharacterized protein</fullName>
    </submittedName>
</protein>
<gene>
    <name evidence="1" type="ORF">V6N12_019913</name>
</gene>